<dbReference type="AlphaFoldDB" id="A0A0F9RCJ8"/>
<evidence type="ECO:0000313" key="1">
    <source>
        <dbReference type="EMBL" id="KKN47212.1"/>
    </source>
</evidence>
<sequence length="281" mass="30518">YRNLTWSLNTLWSWHCRRGRSRRVQEELGEGALENKVAALERRIKDLETMLKLGLLGGDTEATLRQHTALLGKLIGDQTLGNILMGPFPGSAPPQVFRRDDGSFYSGGTMGVWPEDQTFSPWADRLWTLPFYMPATPNFIDEIGIEVSAINVGGAGNARLGIYDDDGSIYPGKLIKDAGSVITGLLGPHYATVNESTPRGLKWLVVNFDVTVELRLTAILQSAGSWALLGTGPPPLNLNYMAVGYRATSSYGPLPEVYPAGAEAVGSCPLTYISFKPGGWS</sequence>
<reference evidence="1" key="1">
    <citation type="journal article" date="2015" name="Nature">
        <title>Complex archaea that bridge the gap between prokaryotes and eukaryotes.</title>
        <authorList>
            <person name="Spang A."/>
            <person name="Saw J.H."/>
            <person name="Jorgensen S.L."/>
            <person name="Zaremba-Niedzwiedzka K."/>
            <person name="Martijn J."/>
            <person name="Lind A.E."/>
            <person name="van Eijk R."/>
            <person name="Schleper C."/>
            <person name="Guy L."/>
            <person name="Ettema T.J."/>
        </authorList>
    </citation>
    <scope>NUCLEOTIDE SEQUENCE</scope>
</reference>
<organism evidence="1">
    <name type="scientific">marine sediment metagenome</name>
    <dbReference type="NCBI Taxonomy" id="412755"/>
    <lineage>
        <taxon>unclassified sequences</taxon>
        <taxon>metagenomes</taxon>
        <taxon>ecological metagenomes</taxon>
    </lineage>
</organism>
<name>A0A0F9RCJ8_9ZZZZ</name>
<proteinExistence type="predicted"/>
<feature type="non-terminal residue" evidence="1">
    <location>
        <position position="1"/>
    </location>
</feature>
<comment type="caution">
    <text evidence="1">The sequence shown here is derived from an EMBL/GenBank/DDBJ whole genome shotgun (WGS) entry which is preliminary data.</text>
</comment>
<protein>
    <submittedName>
        <fullName evidence="1">Uncharacterized protein</fullName>
    </submittedName>
</protein>
<gene>
    <name evidence="1" type="ORF">LCGC14_0665530</name>
</gene>
<dbReference type="EMBL" id="LAZR01001290">
    <property type="protein sequence ID" value="KKN47212.1"/>
    <property type="molecule type" value="Genomic_DNA"/>
</dbReference>
<accession>A0A0F9RCJ8</accession>